<dbReference type="InterPro" id="IPR005467">
    <property type="entry name" value="His_kinase_dom"/>
</dbReference>
<dbReference type="Pfam" id="PF05227">
    <property type="entry name" value="CHASE3"/>
    <property type="match status" value="1"/>
</dbReference>
<dbReference type="InterPro" id="IPR036890">
    <property type="entry name" value="HATPase_C_sf"/>
</dbReference>
<dbReference type="SMART" id="SM00387">
    <property type="entry name" value="HATPase_c"/>
    <property type="match status" value="1"/>
</dbReference>
<dbReference type="PANTHER" id="PTHR43304">
    <property type="entry name" value="PHYTOCHROME-LIKE PROTEIN CPH1"/>
    <property type="match status" value="1"/>
</dbReference>
<comment type="caution">
    <text evidence="8">The sequence shown here is derived from an EMBL/GenBank/DDBJ whole genome shotgun (WGS) entry which is preliminary data.</text>
</comment>
<protein>
    <recommendedName>
        <fullName evidence="2">histidine kinase</fullName>
        <ecNumber evidence="2">2.7.13.3</ecNumber>
    </recommendedName>
</protein>
<dbReference type="EMBL" id="JAAMPU010000108">
    <property type="protein sequence ID" value="NMH29442.1"/>
    <property type="molecule type" value="Genomic_DNA"/>
</dbReference>
<evidence type="ECO:0000256" key="6">
    <source>
        <dbReference type="SAM" id="Phobius"/>
    </source>
</evidence>
<keyword evidence="4" id="KW-0808">Transferase</keyword>
<dbReference type="PRINTS" id="PR00344">
    <property type="entry name" value="BCTRLSENSOR"/>
</dbReference>
<dbReference type="AlphaFoldDB" id="A0A972JKT0"/>
<evidence type="ECO:0000259" key="7">
    <source>
        <dbReference type="PROSITE" id="PS50109"/>
    </source>
</evidence>
<dbReference type="InterPro" id="IPR007891">
    <property type="entry name" value="CHASE3"/>
</dbReference>
<organism evidence="8 9">
    <name type="scientific">Flavobacterium silvaticum</name>
    <dbReference type="NCBI Taxonomy" id="1852020"/>
    <lineage>
        <taxon>Bacteria</taxon>
        <taxon>Pseudomonadati</taxon>
        <taxon>Bacteroidota</taxon>
        <taxon>Flavobacteriia</taxon>
        <taxon>Flavobacteriales</taxon>
        <taxon>Flavobacteriaceae</taxon>
        <taxon>Flavobacterium</taxon>
    </lineage>
</organism>
<keyword evidence="9" id="KW-1185">Reference proteome</keyword>
<feature type="transmembrane region" description="Helical" evidence="6">
    <location>
        <begin position="185"/>
        <end position="202"/>
    </location>
</feature>
<dbReference type="PROSITE" id="PS50109">
    <property type="entry name" value="HIS_KIN"/>
    <property type="match status" value="1"/>
</dbReference>
<proteinExistence type="predicted"/>
<dbReference type="CDD" id="cd19410">
    <property type="entry name" value="HK9-like_sensor"/>
    <property type="match status" value="1"/>
</dbReference>
<accession>A0A972JKT0</accession>
<dbReference type="InterPro" id="IPR052162">
    <property type="entry name" value="Sensor_kinase/Photoreceptor"/>
</dbReference>
<keyword evidence="6" id="KW-0472">Membrane</keyword>
<evidence type="ECO:0000256" key="2">
    <source>
        <dbReference type="ARBA" id="ARBA00012438"/>
    </source>
</evidence>
<keyword evidence="5" id="KW-0418">Kinase</keyword>
<gene>
    <name evidence="8" type="ORF">G6047_15490</name>
</gene>
<evidence type="ECO:0000256" key="4">
    <source>
        <dbReference type="ARBA" id="ARBA00022679"/>
    </source>
</evidence>
<evidence type="ECO:0000313" key="8">
    <source>
        <dbReference type="EMBL" id="NMH29442.1"/>
    </source>
</evidence>
<dbReference type="Proteomes" id="UP000712080">
    <property type="component" value="Unassembled WGS sequence"/>
</dbReference>
<sequence>MKSLSLKNRIDISFGVVLLIFAVLVYATYNRARAVTANRKIIVETYTTNTVLEKILSNTIDIETGVRGYTITGKDNFLDIYNSGKTKLKMWQDSLQRLKKNSPDEHPHIEKIYQLIEDKKAFTDLILETGKNKDLKQAAELVGTGKGKLIMDSIRDAIAEYQSQQVALLSSKLAETDQNVNQRNINFFLFAGITLILIFLGYRRIRRSAKIIMKDNVIQKTLTDELAFQNRQLNDFANITSHNMRSSAANMTALISMVEEDSTVEEYWNIFSMLKKVAQNLNDSLNELIEVIRVKKSVEIQKEIVTFEDVFTKVTETLQGDILTANATITSDFSAAQHVAFSKVYLESTLQNLIGNAMKYKSPDRDPVIKVYTEVSNGQVVLHVKDNGLGIDLKRHGDKVFGMYQMFHKHPDAKGIGLFLTKAQIENLDGKISVSSDGHSGTTFSVRFAK</sequence>
<dbReference type="Pfam" id="PF02518">
    <property type="entry name" value="HATPase_c"/>
    <property type="match status" value="1"/>
</dbReference>
<dbReference type="GO" id="GO:0004673">
    <property type="term" value="F:protein histidine kinase activity"/>
    <property type="evidence" value="ECO:0007669"/>
    <property type="project" value="UniProtKB-EC"/>
</dbReference>
<keyword evidence="3" id="KW-0597">Phosphoprotein</keyword>
<feature type="domain" description="Histidine kinase" evidence="7">
    <location>
        <begin position="239"/>
        <end position="450"/>
    </location>
</feature>
<evidence type="ECO:0000256" key="3">
    <source>
        <dbReference type="ARBA" id="ARBA00022553"/>
    </source>
</evidence>
<reference evidence="8" key="1">
    <citation type="submission" date="2020-02" db="EMBL/GenBank/DDBJ databases">
        <title>Flavobacterium sp. genome.</title>
        <authorList>
            <person name="Jung H.S."/>
            <person name="Baek J.H."/>
            <person name="Jeon C.O."/>
        </authorList>
    </citation>
    <scope>NUCLEOTIDE SEQUENCE</scope>
    <source>
        <strain evidence="8">SE-s28</strain>
    </source>
</reference>
<keyword evidence="6" id="KW-0812">Transmembrane</keyword>
<feature type="transmembrane region" description="Helical" evidence="6">
    <location>
        <begin position="12"/>
        <end position="29"/>
    </location>
</feature>
<name>A0A972JKT0_9FLAO</name>
<dbReference type="InterPro" id="IPR004358">
    <property type="entry name" value="Sig_transdc_His_kin-like_C"/>
</dbReference>
<evidence type="ECO:0000313" key="9">
    <source>
        <dbReference type="Proteomes" id="UP000712080"/>
    </source>
</evidence>
<keyword evidence="6" id="KW-1133">Transmembrane helix</keyword>
<dbReference type="RefSeq" id="WP_169528533.1">
    <property type="nucleotide sequence ID" value="NZ_JAAMPU010000108.1"/>
</dbReference>
<comment type="catalytic activity">
    <reaction evidence="1">
        <text>ATP + protein L-histidine = ADP + protein N-phospho-L-histidine.</text>
        <dbReference type="EC" id="2.7.13.3"/>
    </reaction>
</comment>
<dbReference type="SUPFAM" id="SSF55874">
    <property type="entry name" value="ATPase domain of HSP90 chaperone/DNA topoisomerase II/histidine kinase"/>
    <property type="match status" value="1"/>
</dbReference>
<dbReference type="EC" id="2.7.13.3" evidence="2"/>
<evidence type="ECO:0000256" key="5">
    <source>
        <dbReference type="ARBA" id="ARBA00022777"/>
    </source>
</evidence>
<dbReference type="InterPro" id="IPR003594">
    <property type="entry name" value="HATPase_dom"/>
</dbReference>
<dbReference type="Gene3D" id="3.30.565.10">
    <property type="entry name" value="Histidine kinase-like ATPase, C-terminal domain"/>
    <property type="match status" value="1"/>
</dbReference>
<evidence type="ECO:0000256" key="1">
    <source>
        <dbReference type="ARBA" id="ARBA00000085"/>
    </source>
</evidence>
<dbReference type="PANTHER" id="PTHR43304:SF1">
    <property type="entry name" value="PAC DOMAIN-CONTAINING PROTEIN"/>
    <property type="match status" value="1"/>
</dbReference>